<comment type="caution">
    <text evidence="1">The sequence shown here is derived from an EMBL/GenBank/DDBJ whole genome shotgun (WGS) entry which is preliminary data.</text>
</comment>
<organism evidence="1 2">
    <name type="scientific">Hymenobacter defluvii</name>
    <dbReference type="NCBI Taxonomy" id="2054411"/>
    <lineage>
        <taxon>Bacteria</taxon>
        <taxon>Pseudomonadati</taxon>
        <taxon>Bacteroidota</taxon>
        <taxon>Cytophagia</taxon>
        <taxon>Cytophagales</taxon>
        <taxon>Hymenobacteraceae</taxon>
        <taxon>Hymenobacter</taxon>
    </lineage>
</organism>
<evidence type="ECO:0000313" key="1">
    <source>
        <dbReference type="EMBL" id="MBO3273565.1"/>
    </source>
</evidence>
<sequence>NMVSVPYFQRHGPHVEKGLLARADVVVTNSAYLNDYALQTNPNSFDIGQGCAAAELLPELPAVLPADMVAIPGFRIGYTGFLTDLRLDIDLLLAIARWSLVLVGPEDKAFKQSKLHELTNVYFLGSKQPDQLAGYIAHFETERTYQML</sequence>
<proteinExistence type="predicted"/>
<dbReference type="EMBL" id="JAGETX010000109">
    <property type="protein sequence ID" value="MBO3273565.1"/>
    <property type="molecule type" value="Genomic_DNA"/>
</dbReference>
<reference evidence="1 2" key="1">
    <citation type="submission" date="2021-03" db="EMBL/GenBank/DDBJ databases">
        <authorList>
            <person name="Kim M.K."/>
        </authorList>
    </citation>
    <scope>NUCLEOTIDE SEQUENCE [LARGE SCALE GENOMIC DNA]</scope>
    <source>
        <strain evidence="1 2">BT507</strain>
    </source>
</reference>
<dbReference type="Gene3D" id="3.40.50.2000">
    <property type="entry name" value="Glycogen Phosphorylase B"/>
    <property type="match status" value="1"/>
</dbReference>
<feature type="non-terminal residue" evidence="1">
    <location>
        <position position="1"/>
    </location>
</feature>
<keyword evidence="2" id="KW-1185">Reference proteome</keyword>
<protein>
    <submittedName>
        <fullName evidence="1">Glycosyltransferase family 1 protein</fullName>
    </submittedName>
</protein>
<name>A0ABS3TIS3_9BACT</name>
<dbReference type="SUPFAM" id="SSF53756">
    <property type="entry name" value="UDP-Glycosyltransferase/glycogen phosphorylase"/>
    <property type="match status" value="1"/>
</dbReference>
<accession>A0ABS3TIS3</accession>
<evidence type="ECO:0000313" key="2">
    <source>
        <dbReference type="Proteomes" id="UP000670527"/>
    </source>
</evidence>
<gene>
    <name evidence="1" type="ORF">J4D97_23190</name>
</gene>
<dbReference type="Proteomes" id="UP000670527">
    <property type="component" value="Unassembled WGS sequence"/>
</dbReference>